<name>A0A8E2ETQ1_9PEZI</name>
<gene>
    <name evidence="2" type="ORF">AOQ84DRAFT_433349</name>
</gene>
<evidence type="ECO:0000256" key="1">
    <source>
        <dbReference type="SAM" id="MobiDB-lite"/>
    </source>
</evidence>
<dbReference type="OrthoDB" id="4850648at2759"/>
<protein>
    <recommendedName>
        <fullName evidence="4">HNH domain-containing protein</fullName>
    </recommendedName>
</protein>
<organism evidence="2 3">
    <name type="scientific">Glonium stellatum</name>
    <dbReference type="NCBI Taxonomy" id="574774"/>
    <lineage>
        <taxon>Eukaryota</taxon>
        <taxon>Fungi</taxon>
        <taxon>Dikarya</taxon>
        <taxon>Ascomycota</taxon>
        <taxon>Pezizomycotina</taxon>
        <taxon>Dothideomycetes</taxon>
        <taxon>Pleosporomycetidae</taxon>
        <taxon>Gloniales</taxon>
        <taxon>Gloniaceae</taxon>
        <taxon>Glonium</taxon>
    </lineage>
</organism>
<feature type="compositionally biased region" description="Basic residues" evidence="1">
    <location>
        <begin position="38"/>
        <end position="49"/>
    </location>
</feature>
<evidence type="ECO:0008006" key="4">
    <source>
        <dbReference type="Google" id="ProtNLM"/>
    </source>
</evidence>
<sequence length="266" mass="30403">MAPPTSMTPVEEQSNYETFRECLSEPVLRTLAVAPEKPKRRRRSGKKKGSVKDERDDQGLGQEDGNDAEDLGEFIDYLANELFTSLPQIVRTLSYTAIQSSPALHEQYSTPLSASSVEVLVAVIPPSAADSLGTYGLLQPDYDLNDLRHFITPVLESYITSVTAPPPIWSATRTDFCELCEREWIPTTYHHLIPRSMHAKVIKRGWHPEEKLNSVAWLCRACHSFVHHIESNEELAKNWYTMDLLRGRDDVKGWVKWIGRVRWKKR</sequence>
<accession>A0A8E2ETQ1</accession>
<dbReference type="Proteomes" id="UP000250140">
    <property type="component" value="Unassembled WGS sequence"/>
</dbReference>
<evidence type="ECO:0000313" key="2">
    <source>
        <dbReference type="EMBL" id="OCL04717.1"/>
    </source>
</evidence>
<dbReference type="PANTHER" id="PTHR37827:SF1">
    <property type="entry name" value="HNH DOMAIN-CONTAINING PROTEIN"/>
    <property type="match status" value="1"/>
</dbReference>
<dbReference type="PANTHER" id="PTHR37827">
    <property type="entry name" value="TUDOR DOMAIN-CONTAINING PROTEIN"/>
    <property type="match status" value="1"/>
</dbReference>
<keyword evidence="3" id="KW-1185">Reference proteome</keyword>
<feature type="region of interest" description="Disordered" evidence="1">
    <location>
        <begin position="30"/>
        <end position="68"/>
    </location>
</feature>
<reference evidence="2 3" key="1">
    <citation type="journal article" date="2016" name="Nat. Commun.">
        <title>Ectomycorrhizal ecology is imprinted in the genome of the dominant symbiotic fungus Cenococcum geophilum.</title>
        <authorList>
            <consortium name="DOE Joint Genome Institute"/>
            <person name="Peter M."/>
            <person name="Kohler A."/>
            <person name="Ohm R.A."/>
            <person name="Kuo A."/>
            <person name="Krutzmann J."/>
            <person name="Morin E."/>
            <person name="Arend M."/>
            <person name="Barry K.W."/>
            <person name="Binder M."/>
            <person name="Choi C."/>
            <person name="Clum A."/>
            <person name="Copeland A."/>
            <person name="Grisel N."/>
            <person name="Haridas S."/>
            <person name="Kipfer T."/>
            <person name="LaButti K."/>
            <person name="Lindquist E."/>
            <person name="Lipzen A."/>
            <person name="Maire R."/>
            <person name="Meier B."/>
            <person name="Mihaltcheva S."/>
            <person name="Molinier V."/>
            <person name="Murat C."/>
            <person name="Poggeler S."/>
            <person name="Quandt C.A."/>
            <person name="Sperisen C."/>
            <person name="Tritt A."/>
            <person name="Tisserant E."/>
            <person name="Crous P.W."/>
            <person name="Henrissat B."/>
            <person name="Nehls U."/>
            <person name="Egli S."/>
            <person name="Spatafora J.W."/>
            <person name="Grigoriev I.V."/>
            <person name="Martin F.M."/>
        </authorList>
    </citation>
    <scope>NUCLEOTIDE SEQUENCE [LARGE SCALE GENOMIC DNA]</scope>
    <source>
        <strain evidence="2 3">CBS 207.34</strain>
    </source>
</reference>
<evidence type="ECO:0000313" key="3">
    <source>
        <dbReference type="Proteomes" id="UP000250140"/>
    </source>
</evidence>
<dbReference type="EMBL" id="KV750450">
    <property type="protein sequence ID" value="OCL04717.1"/>
    <property type="molecule type" value="Genomic_DNA"/>
</dbReference>
<proteinExistence type="predicted"/>
<dbReference type="AlphaFoldDB" id="A0A8E2ETQ1"/>